<name>A0A931DM74_9ACTN</name>
<feature type="transmembrane region" description="Helical" evidence="6">
    <location>
        <begin position="97"/>
        <end position="119"/>
    </location>
</feature>
<evidence type="ECO:0000256" key="1">
    <source>
        <dbReference type="ARBA" id="ARBA00004141"/>
    </source>
</evidence>
<comment type="subcellular location">
    <subcellularLocation>
        <location evidence="1">Membrane</location>
        <topology evidence="1">Multi-pass membrane protein</topology>
    </subcellularLocation>
</comment>
<evidence type="ECO:0000313" key="8">
    <source>
        <dbReference type="EMBL" id="MBG6090166.1"/>
    </source>
</evidence>
<dbReference type="RefSeq" id="WP_197012670.1">
    <property type="nucleotide sequence ID" value="NZ_JADOUA010000001.1"/>
</dbReference>
<sequence length="353" mass="34584">MDQRNEYPGALLILAAGVLWGTVGPAQVLAASPAPPITLGAARILSGGVLLALFVLAVAPRAFRVLSRATWRPLLAASAATGTFQAAFLTAVDRTGAAVATAVVFGLAPVFTGLCEGLVLRARPGRRWLAGTVCAVAGCALLMAPGHGGTADPSGVGLGLVAGCCFGVYTVAAKRLVATGSGAEPQAGAAGRPPVPPVPPGLSMAAAVAISLLAGGTLLLPWAAAGLPDLAGTRSLALVAWLGPVTTAAAYMFFVSGLRRVTAATAGTLSLAEPLVAAVLALAVLGERLSPAAAAGAVLLLGGLAVVAVPAPAAGRLGVVRRPRSPARAEGGPVCWSGATGAVKVDSTTGERS</sequence>
<evidence type="ECO:0000256" key="3">
    <source>
        <dbReference type="ARBA" id="ARBA00022692"/>
    </source>
</evidence>
<dbReference type="EMBL" id="JADOUA010000001">
    <property type="protein sequence ID" value="MBG6090166.1"/>
    <property type="molecule type" value="Genomic_DNA"/>
</dbReference>
<dbReference type="InterPro" id="IPR000620">
    <property type="entry name" value="EamA_dom"/>
</dbReference>
<evidence type="ECO:0000256" key="2">
    <source>
        <dbReference type="ARBA" id="ARBA00007362"/>
    </source>
</evidence>
<dbReference type="InterPro" id="IPR050638">
    <property type="entry name" value="AA-Vitamin_Transporters"/>
</dbReference>
<dbReference type="PANTHER" id="PTHR32322:SF2">
    <property type="entry name" value="EAMA DOMAIN-CONTAINING PROTEIN"/>
    <property type="match status" value="1"/>
</dbReference>
<feature type="domain" description="EamA" evidence="7">
    <location>
        <begin position="202"/>
        <end position="307"/>
    </location>
</feature>
<keyword evidence="9" id="KW-1185">Reference proteome</keyword>
<dbReference type="Pfam" id="PF00892">
    <property type="entry name" value="EamA"/>
    <property type="match status" value="2"/>
</dbReference>
<comment type="caution">
    <text evidence="8">The sequence shown here is derived from an EMBL/GenBank/DDBJ whole genome shotgun (WGS) entry which is preliminary data.</text>
</comment>
<keyword evidence="4 6" id="KW-1133">Transmembrane helix</keyword>
<feature type="transmembrane region" description="Helical" evidence="6">
    <location>
        <begin position="202"/>
        <end position="224"/>
    </location>
</feature>
<feature type="transmembrane region" description="Helical" evidence="6">
    <location>
        <begin position="71"/>
        <end position="91"/>
    </location>
</feature>
<gene>
    <name evidence="8" type="ORF">IW256_004279</name>
</gene>
<proteinExistence type="inferred from homology"/>
<keyword evidence="3 6" id="KW-0812">Transmembrane</keyword>
<feature type="domain" description="EamA" evidence="7">
    <location>
        <begin position="8"/>
        <end position="143"/>
    </location>
</feature>
<reference evidence="8" key="1">
    <citation type="submission" date="2020-11" db="EMBL/GenBank/DDBJ databases">
        <title>Sequencing the genomes of 1000 actinobacteria strains.</title>
        <authorList>
            <person name="Klenk H.-P."/>
        </authorList>
    </citation>
    <scope>NUCLEOTIDE SEQUENCE</scope>
    <source>
        <strain evidence="8">DSM 43175</strain>
    </source>
</reference>
<feature type="transmembrane region" description="Helical" evidence="6">
    <location>
        <begin position="236"/>
        <end position="254"/>
    </location>
</feature>
<dbReference type="InterPro" id="IPR037185">
    <property type="entry name" value="EmrE-like"/>
</dbReference>
<comment type="similarity">
    <text evidence="2">Belongs to the EamA transporter family.</text>
</comment>
<dbReference type="SUPFAM" id="SSF103481">
    <property type="entry name" value="Multidrug resistance efflux transporter EmrE"/>
    <property type="match status" value="2"/>
</dbReference>
<feature type="transmembrane region" description="Helical" evidence="6">
    <location>
        <begin position="40"/>
        <end position="59"/>
    </location>
</feature>
<feature type="transmembrane region" description="Helical" evidence="6">
    <location>
        <begin position="266"/>
        <end position="286"/>
    </location>
</feature>
<keyword evidence="5 6" id="KW-0472">Membrane</keyword>
<evidence type="ECO:0000313" key="9">
    <source>
        <dbReference type="Proteomes" id="UP000614047"/>
    </source>
</evidence>
<accession>A0A931DM74</accession>
<protein>
    <submittedName>
        <fullName evidence="8">DME family drug/metabolite transporter</fullName>
    </submittedName>
</protein>
<dbReference type="Proteomes" id="UP000614047">
    <property type="component" value="Unassembled WGS sequence"/>
</dbReference>
<evidence type="ECO:0000259" key="7">
    <source>
        <dbReference type="Pfam" id="PF00892"/>
    </source>
</evidence>
<feature type="transmembrane region" description="Helical" evidence="6">
    <location>
        <begin position="128"/>
        <end position="148"/>
    </location>
</feature>
<dbReference type="GO" id="GO:0016020">
    <property type="term" value="C:membrane"/>
    <property type="evidence" value="ECO:0007669"/>
    <property type="project" value="UniProtKB-SubCell"/>
</dbReference>
<dbReference type="AlphaFoldDB" id="A0A931DM74"/>
<evidence type="ECO:0000256" key="5">
    <source>
        <dbReference type="ARBA" id="ARBA00023136"/>
    </source>
</evidence>
<evidence type="ECO:0000256" key="6">
    <source>
        <dbReference type="SAM" id="Phobius"/>
    </source>
</evidence>
<organism evidence="8 9">
    <name type="scientific">Actinomadura viridis</name>
    <dbReference type="NCBI Taxonomy" id="58110"/>
    <lineage>
        <taxon>Bacteria</taxon>
        <taxon>Bacillati</taxon>
        <taxon>Actinomycetota</taxon>
        <taxon>Actinomycetes</taxon>
        <taxon>Streptosporangiales</taxon>
        <taxon>Thermomonosporaceae</taxon>
        <taxon>Actinomadura</taxon>
    </lineage>
</organism>
<dbReference type="PANTHER" id="PTHR32322">
    <property type="entry name" value="INNER MEMBRANE TRANSPORTER"/>
    <property type="match status" value="1"/>
</dbReference>
<feature type="transmembrane region" description="Helical" evidence="6">
    <location>
        <begin position="292"/>
        <end position="314"/>
    </location>
</feature>
<evidence type="ECO:0000256" key="4">
    <source>
        <dbReference type="ARBA" id="ARBA00022989"/>
    </source>
</evidence>